<accession>A0AAV5J4Z3</accession>
<evidence type="ECO:0000313" key="2">
    <source>
        <dbReference type="Proteomes" id="UP001054252"/>
    </source>
</evidence>
<reference evidence="1 2" key="1">
    <citation type="journal article" date="2021" name="Commun. Biol.">
        <title>The genome of Shorea leprosula (Dipterocarpaceae) highlights the ecological relevance of drought in aseasonal tropical rainforests.</title>
        <authorList>
            <person name="Ng K.K.S."/>
            <person name="Kobayashi M.J."/>
            <person name="Fawcett J.A."/>
            <person name="Hatakeyama M."/>
            <person name="Paape T."/>
            <person name="Ng C.H."/>
            <person name="Ang C.C."/>
            <person name="Tnah L.H."/>
            <person name="Lee C.T."/>
            <person name="Nishiyama T."/>
            <person name="Sese J."/>
            <person name="O'Brien M.J."/>
            <person name="Copetti D."/>
            <person name="Mohd Noor M.I."/>
            <person name="Ong R.C."/>
            <person name="Putra M."/>
            <person name="Sireger I.Z."/>
            <person name="Indrioko S."/>
            <person name="Kosugi Y."/>
            <person name="Izuno A."/>
            <person name="Isagi Y."/>
            <person name="Lee S.L."/>
            <person name="Shimizu K.K."/>
        </authorList>
    </citation>
    <scope>NUCLEOTIDE SEQUENCE [LARGE SCALE GENOMIC DNA]</scope>
    <source>
        <strain evidence="1">214</strain>
    </source>
</reference>
<organism evidence="1 2">
    <name type="scientific">Rubroshorea leprosula</name>
    <dbReference type="NCBI Taxonomy" id="152421"/>
    <lineage>
        <taxon>Eukaryota</taxon>
        <taxon>Viridiplantae</taxon>
        <taxon>Streptophyta</taxon>
        <taxon>Embryophyta</taxon>
        <taxon>Tracheophyta</taxon>
        <taxon>Spermatophyta</taxon>
        <taxon>Magnoliopsida</taxon>
        <taxon>eudicotyledons</taxon>
        <taxon>Gunneridae</taxon>
        <taxon>Pentapetalae</taxon>
        <taxon>rosids</taxon>
        <taxon>malvids</taxon>
        <taxon>Malvales</taxon>
        <taxon>Dipterocarpaceae</taxon>
        <taxon>Rubroshorea</taxon>
    </lineage>
</organism>
<dbReference type="AlphaFoldDB" id="A0AAV5J4Z3"/>
<gene>
    <name evidence="1" type="ORF">SLEP1_g19465</name>
</gene>
<protein>
    <submittedName>
        <fullName evidence="1">Uncharacterized protein</fullName>
    </submittedName>
</protein>
<proteinExistence type="predicted"/>
<evidence type="ECO:0000313" key="1">
    <source>
        <dbReference type="EMBL" id="GKV07731.1"/>
    </source>
</evidence>
<comment type="caution">
    <text evidence="1">The sequence shown here is derived from an EMBL/GenBank/DDBJ whole genome shotgun (WGS) entry which is preliminary data.</text>
</comment>
<name>A0AAV5J4Z3_9ROSI</name>
<sequence length="48" mass="5053">MVKVGGEGTRVTVAVADLQKGERRNIDRLSVITEAGVFSGTSKALFTS</sequence>
<keyword evidence="2" id="KW-1185">Reference proteome</keyword>
<dbReference type="Proteomes" id="UP001054252">
    <property type="component" value="Unassembled WGS sequence"/>
</dbReference>
<dbReference type="EMBL" id="BPVZ01000028">
    <property type="protein sequence ID" value="GKV07731.1"/>
    <property type="molecule type" value="Genomic_DNA"/>
</dbReference>